<comment type="subcellular location">
    <subcellularLocation>
        <location evidence="1">Cell membrane</location>
        <topology evidence="1">Multi-pass membrane protein</topology>
    </subcellularLocation>
</comment>
<organism evidence="9 10">
    <name type="scientific">Leifsonia poae</name>
    <dbReference type="NCBI Taxonomy" id="110933"/>
    <lineage>
        <taxon>Bacteria</taxon>
        <taxon>Bacillati</taxon>
        <taxon>Actinomycetota</taxon>
        <taxon>Actinomycetes</taxon>
        <taxon>Micrococcales</taxon>
        <taxon>Microbacteriaceae</taxon>
        <taxon>Leifsonia</taxon>
    </lineage>
</organism>
<feature type="transmembrane region" description="Helical" evidence="7">
    <location>
        <begin position="30"/>
        <end position="51"/>
    </location>
</feature>
<feature type="transmembrane region" description="Helical" evidence="7">
    <location>
        <begin position="362"/>
        <end position="384"/>
    </location>
</feature>
<evidence type="ECO:0000256" key="4">
    <source>
        <dbReference type="ARBA" id="ARBA00022989"/>
    </source>
</evidence>
<feature type="transmembrane region" description="Helical" evidence="7">
    <location>
        <begin position="266"/>
        <end position="290"/>
    </location>
</feature>
<keyword evidence="3 7" id="KW-0812">Transmembrane</keyword>
<keyword evidence="10" id="KW-1185">Reference proteome</keyword>
<feature type="compositionally biased region" description="Low complexity" evidence="6">
    <location>
        <begin position="857"/>
        <end position="889"/>
    </location>
</feature>
<dbReference type="GO" id="GO:0005886">
    <property type="term" value="C:plasma membrane"/>
    <property type="evidence" value="ECO:0007669"/>
    <property type="project" value="UniProtKB-SubCell"/>
</dbReference>
<evidence type="ECO:0000259" key="8">
    <source>
        <dbReference type="SMART" id="SM00849"/>
    </source>
</evidence>
<dbReference type="InterPro" id="IPR004477">
    <property type="entry name" value="ComEC_N"/>
</dbReference>
<gene>
    <name evidence="9" type="ORF">GCM10017584_35310</name>
</gene>
<evidence type="ECO:0000313" key="9">
    <source>
        <dbReference type="EMBL" id="GLJ77957.1"/>
    </source>
</evidence>
<keyword evidence="2" id="KW-1003">Cell membrane</keyword>
<dbReference type="Proteomes" id="UP001142372">
    <property type="component" value="Unassembled WGS sequence"/>
</dbReference>
<dbReference type="PANTHER" id="PTHR30619">
    <property type="entry name" value="DNA INTERNALIZATION/COMPETENCE PROTEIN COMEC/REC2"/>
    <property type="match status" value="1"/>
</dbReference>
<reference evidence="9" key="2">
    <citation type="submission" date="2023-01" db="EMBL/GenBank/DDBJ databases">
        <authorList>
            <person name="Sun Q."/>
            <person name="Evtushenko L."/>
        </authorList>
    </citation>
    <scope>NUCLEOTIDE SEQUENCE</scope>
    <source>
        <strain evidence="9">VKM Ac-1401</strain>
    </source>
</reference>
<dbReference type="InterPro" id="IPR035681">
    <property type="entry name" value="ComA-like_MBL"/>
</dbReference>
<feature type="transmembrane region" description="Helical" evidence="7">
    <location>
        <begin position="391"/>
        <end position="410"/>
    </location>
</feature>
<dbReference type="Pfam" id="PF03772">
    <property type="entry name" value="Competence"/>
    <property type="match status" value="1"/>
</dbReference>
<dbReference type="Gene3D" id="3.60.15.10">
    <property type="entry name" value="Ribonuclease Z/Hydroxyacylglutathione hydrolase-like"/>
    <property type="match status" value="1"/>
</dbReference>
<dbReference type="Pfam" id="PF00753">
    <property type="entry name" value="Lactamase_B"/>
    <property type="match status" value="1"/>
</dbReference>
<dbReference type="EMBL" id="BSEN01000015">
    <property type="protein sequence ID" value="GLJ77957.1"/>
    <property type="molecule type" value="Genomic_DNA"/>
</dbReference>
<dbReference type="CDD" id="cd07731">
    <property type="entry name" value="ComA-like_MBL-fold"/>
    <property type="match status" value="1"/>
</dbReference>
<feature type="transmembrane region" description="Helical" evidence="7">
    <location>
        <begin position="6"/>
        <end position="23"/>
    </location>
</feature>
<evidence type="ECO:0000256" key="3">
    <source>
        <dbReference type="ARBA" id="ARBA00022692"/>
    </source>
</evidence>
<name>A0A9W6M1P0_9MICO</name>
<evidence type="ECO:0000313" key="10">
    <source>
        <dbReference type="Proteomes" id="UP001142372"/>
    </source>
</evidence>
<dbReference type="InterPro" id="IPR001279">
    <property type="entry name" value="Metallo-B-lactamas"/>
</dbReference>
<keyword evidence="5 7" id="KW-0472">Membrane</keyword>
<dbReference type="InterPro" id="IPR036866">
    <property type="entry name" value="RibonucZ/Hydroxyglut_hydro"/>
</dbReference>
<feature type="transmembrane region" description="Helical" evidence="7">
    <location>
        <begin position="71"/>
        <end position="93"/>
    </location>
</feature>
<feature type="domain" description="Metallo-beta-lactamase" evidence="8">
    <location>
        <begin position="577"/>
        <end position="770"/>
    </location>
</feature>
<dbReference type="InterPro" id="IPR052159">
    <property type="entry name" value="Competence_DNA_uptake"/>
</dbReference>
<evidence type="ECO:0000256" key="6">
    <source>
        <dbReference type="SAM" id="MobiDB-lite"/>
    </source>
</evidence>
<dbReference type="SMART" id="SM00849">
    <property type="entry name" value="Lactamase_B"/>
    <property type="match status" value="1"/>
</dbReference>
<feature type="transmembrane region" description="Helical" evidence="7">
    <location>
        <begin position="486"/>
        <end position="505"/>
    </location>
</feature>
<dbReference type="NCBIfam" id="TIGR00360">
    <property type="entry name" value="ComEC_N-term"/>
    <property type="match status" value="1"/>
</dbReference>
<dbReference type="SUPFAM" id="SSF56281">
    <property type="entry name" value="Metallo-hydrolase/oxidoreductase"/>
    <property type="match status" value="1"/>
</dbReference>
<dbReference type="PANTHER" id="PTHR30619:SF1">
    <property type="entry name" value="RECOMBINATION PROTEIN 2"/>
    <property type="match status" value="1"/>
</dbReference>
<evidence type="ECO:0000256" key="5">
    <source>
        <dbReference type="ARBA" id="ARBA00023136"/>
    </source>
</evidence>
<feature type="transmembrane region" description="Helical" evidence="7">
    <location>
        <begin position="296"/>
        <end position="327"/>
    </location>
</feature>
<reference evidence="9" key="1">
    <citation type="journal article" date="2014" name="Int. J. Syst. Evol. Microbiol.">
        <title>Complete genome sequence of Corynebacterium casei LMG S-19264T (=DSM 44701T), isolated from a smear-ripened cheese.</title>
        <authorList>
            <consortium name="US DOE Joint Genome Institute (JGI-PGF)"/>
            <person name="Walter F."/>
            <person name="Albersmeier A."/>
            <person name="Kalinowski J."/>
            <person name="Ruckert C."/>
        </authorList>
    </citation>
    <scope>NUCLEOTIDE SEQUENCE</scope>
    <source>
        <strain evidence="9">VKM Ac-1401</strain>
    </source>
</reference>
<feature type="region of interest" description="Disordered" evidence="6">
    <location>
        <begin position="818"/>
        <end position="914"/>
    </location>
</feature>
<accession>A0A9W6M1P0</accession>
<protein>
    <submittedName>
        <fullName evidence="9">Membrane protein</fullName>
    </submittedName>
</protein>
<feature type="transmembrane region" description="Helical" evidence="7">
    <location>
        <begin position="430"/>
        <end position="448"/>
    </location>
</feature>
<evidence type="ECO:0000256" key="7">
    <source>
        <dbReference type="SAM" id="Phobius"/>
    </source>
</evidence>
<feature type="transmembrane region" description="Helical" evidence="7">
    <location>
        <begin position="455"/>
        <end position="474"/>
    </location>
</feature>
<keyword evidence="4 7" id="KW-1133">Transmembrane helix</keyword>
<sequence>MTVDLRLAVPAVTMWGTAAMVVGAPQTAPVAAAVTWTLVGVGTAITVWARLRVAAGGRANRDGAVRTGRGVTVIWTAGVLSLVAAALVLSVIAREQPRRAPEPLVDAAAGSAAVTLEVRADRTPQRISGGFDGRPRWMWKGTASSVTARGERYAVESPVTVIGSMDAGDARTIVFGSVSRVEGSVRANDPGDTTAFLVSARSPPVVLADAAPWLRWTDVLRNGFSAAAAATPGDGGSLLPGLAIGDVSAVGLELDEAMKVSALSHLTAVSGANCALVTGIVFLLCAAAGLGRGTRVLISLAMLLAFVVLVTPGASVVRAATMAVIVLVALARGRPAQGVPVLALAVIVLLAHDPWLARDYGFALSALATAGLLVLAGPLARVLARWMPRSLAAVVSIPLAAQLACQPVLILLTPTLPLYGVAANLLAEPAAPIGTLVGLVSCLVLPVAPVLGQALVWVAWLPSAWIAAVAQTTASLPGSSLPWVDGPLGVVLCAGALAAVAILALGRRSGRPSHGVVGAQPDEGAGRRRTRGIAMSVASAVLIGGIGVYAGALGGATLGSALATPDDWQIAVCDVGQGDALLLRDDGRTAMIDVGRTAGPTAACLDRLGVEQLDLLVLTHYDADHIGGLESVIGRATAAVVGATSDAADDTTVGRLESTGTTVSRGEAGMHGTLGGLSWRVVWPPAASAAPPPTGNAGSVVITAEGHGLTSLFLGDLGEREQDELLASGTVGAVDVVKVAHHGSADQSAAMYAELGAALGLLSVGAANGYGHPTARAFEILGAAGTSWARTDRQGLVLVSPGSAEGAVSLWTERSDASGARIDDSGPPYAGGERGGTWRHEAAAGRTRARGVRRPPSRSSPGTRFGPHRSSSSPAPRAFSRIVRSVRCATRSRRRTRASKSAISPPTTTPPASS</sequence>
<dbReference type="AlphaFoldDB" id="A0A9W6M1P0"/>
<feature type="transmembrane region" description="Helical" evidence="7">
    <location>
        <begin position="533"/>
        <end position="552"/>
    </location>
</feature>
<feature type="compositionally biased region" description="Basic residues" evidence="6">
    <location>
        <begin position="847"/>
        <end position="856"/>
    </location>
</feature>
<proteinExistence type="predicted"/>
<evidence type="ECO:0000256" key="1">
    <source>
        <dbReference type="ARBA" id="ARBA00004651"/>
    </source>
</evidence>
<comment type="caution">
    <text evidence="9">The sequence shown here is derived from an EMBL/GenBank/DDBJ whole genome shotgun (WGS) entry which is preliminary data.</text>
</comment>
<evidence type="ECO:0000256" key="2">
    <source>
        <dbReference type="ARBA" id="ARBA00022475"/>
    </source>
</evidence>